<organism evidence="2 3">
    <name type="scientific">Mitosporidium daphniae</name>
    <dbReference type="NCBI Taxonomy" id="1485682"/>
    <lineage>
        <taxon>Eukaryota</taxon>
        <taxon>Fungi</taxon>
        <taxon>Fungi incertae sedis</taxon>
        <taxon>Microsporidia</taxon>
        <taxon>Mitosporidium</taxon>
    </lineage>
</organism>
<dbReference type="SUPFAM" id="SSF52087">
    <property type="entry name" value="CRAL/TRIO domain"/>
    <property type="match status" value="1"/>
</dbReference>
<dbReference type="AlphaFoldDB" id="A0A098VUE4"/>
<keyword evidence="3" id="KW-1185">Reference proteome</keyword>
<evidence type="ECO:0000313" key="3">
    <source>
        <dbReference type="Proteomes" id="UP000029725"/>
    </source>
</evidence>
<dbReference type="RefSeq" id="XP_013239033.1">
    <property type="nucleotide sequence ID" value="XM_013383579.1"/>
</dbReference>
<evidence type="ECO:0000259" key="1">
    <source>
        <dbReference type="Pfam" id="PF00650"/>
    </source>
</evidence>
<proteinExistence type="predicted"/>
<reference evidence="2 3" key="1">
    <citation type="submission" date="2014-04" db="EMBL/GenBank/DDBJ databases">
        <title>A new species of microsporidia sheds light on the evolution of extreme parasitism.</title>
        <authorList>
            <person name="Haag K.L."/>
            <person name="James T.Y."/>
            <person name="Larsson R."/>
            <person name="Schaer T.M."/>
            <person name="Refardt D."/>
            <person name="Pombert J.-F."/>
            <person name="Ebert D."/>
        </authorList>
    </citation>
    <scope>NUCLEOTIDE SEQUENCE [LARGE SCALE GENOMIC DNA]</scope>
    <source>
        <strain evidence="2 3">UGP3</strain>
        <tissue evidence="2">Spores</tissue>
    </source>
</reference>
<dbReference type="Proteomes" id="UP000029725">
    <property type="component" value="Unassembled WGS sequence"/>
</dbReference>
<dbReference type="Pfam" id="PF00650">
    <property type="entry name" value="CRAL_TRIO"/>
    <property type="match status" value="1"/>
</dbReference>
<dbReference type="HOGENOM" id="CLU_794723_0_0_1"/>
<dbReference type="InterPro" id="IPR001251">
    <property type="entry name" value="CRAL-TRIO_dom"/>
</dbReference>
<evidence type="ECO:0000313" key="2">
    <source>
        <dbReference type="EMBL" id="KGG52597.1"/>
    </source>
</evidence>
<feature type="domain" description="CRAL-TRIO" evidence="1">
    <location>
        <begin position="102"/>
        <end position="194"/>
    </location>
</feature>
<dbReference type="Gene3D" id="3.40.525.10">
    <property type="entry name" value="CRAL-TRIO lipid binding domain"/>
    <property type="match status" value="1"/>
</dbReference>
<name>A0A098VUE4_9MICR</name>
<gene>
    <name evidence="2" type="ORF">DI09_154p70</name>
</gene>
<sequence length="349" mass="40150">MSVCLLKDQHAYRCWYQWRFKLSFNHRARPVPPSTALLFLRANDFVLEDAVKKYCYYVRRTKSMKPSLYKSLPLIVNDVEESLNNNEERLYKLKPGQIISPGCISLPGSVDRNGSPIIIIHTRFLSHISWMAPEDILEAAIYLATYFVQQQPEAIRNSACILVDLQDTPWHVQKKLMSVMSTSEDEIPEAMEDCDVLFESIRMVLSFFTECFPIKWGAIILYKPWWYLKWGNFGATIVTSEEELWMHVSSRDLPIQYGGSLIADKALFLRNLVARAQKEGEDSFFVKSKADARQTAKRGYQVAFDADLTNPWSILESIVSPGEEGRCKLSKEYSNCTLAQIKKYLVGKE</sequence>
<dbReference type="InterPro" id="IPR036865">
    <property type="entry name" value="CRAL-TRIO_dom_sf"/>
</dbReference>
<comment type="caution">
    <text evidence="2">The sequence shown here is derived from an EMBL/GenBank/DDBJ whole genome shotgun (WGS) entry which is preliminary data.</text>
</comment>
<dbReference type="VEuPathDB" id="MicrosporidiaDB:DI09_154p70"/>
<protein>
    <recommendedName>
        <fullName evidence="1">CRAL-TRIO domain-containing protein</fullName>
    </recommendedName>
</protein>
<dbReference type="GeneID" id="25258521"/>
<dbReference type="EMBL" id="JMKJ01000060">
    <property type="protein sequence ID" value="KGG52597.1"/>
    <property type="molecule type" value="Genomic_DNA"/>
</dbReference>
<accession>A0A098VUE4</accession>